<accession>A0ABR7SVJ2</accession>
<evidence type="ECO:0000313" key="2">
    <source>
        <dbReference type="EMBL" id="MBC9719506.1"/>
    </source>
</evidence>
<keyword evidence="3" id="KW-1185">Reference proteome</keyword>
<dbReference type="Proteomes" id="UP000642284">
    <property type="component" value="Unassembled WGS sequence"/>
</dbReference>
<dbReference type="PROSITE" id="PS51257">
    <property type="entry name" value="PROKAR_LIPOPROTEIN"/>
    <property type="match status" value="1"/>
</dbReference>
<sequence>MLSRPATLLTTVVFTGLLVLSSCGGSDTAKDGPSTSPTASTDWDKLREKAGIPKNPVGDKRATYLAGLKDIDPWLVRDEEDAVDNGVNQCSSLGGDKAVWAAQQRFGSGTRSVTEAEAKQIIGLVREHICPDA</sequence>
<evidence type="ECO:0008006" key="4">
    <source>
        <dbReference type="Google" id="ProtNLM"/>
    </source>
</evidence>
<evidence type="ECO:0000313" key="3">
    <source>
        <dbReference type="Proteomes" id="UP000642284"/>
    </source>
</evidence>
<gene>
    <name evidence="2" type="ORF">H9Y04_44105</name>
</gene>
<evidence type="ECO:0000256" key="1">
    <source>
        <dbReference type="SAM" id="MobiDB-lite"/>
    </source>
</evidence>
<comment type="caution">
    <text evidence="2">The sequence shown here is derived from an EMBL/GenBank/DDBJ whole genome shotgun (WGS) entry which is preliminary data.</text>
</comment>
<reference evidence="2 3" key="1">
    <citation type="submission" date="2020-08" db="EMBL/GenBank/DDBJ databases">
        <title>Genemic of Streptomyces polyaspartic.</title>
        <authorList>
            <person name="Liu W."/>
        </authorList>
    </citation>
    <scope>NUCLEOTIDE SEQUENCE [LARGE SCALE GENOMIC DNA]</scope>
    <source>
        <strain evidence="2 3">TRM66268-LWL</strain>
    </source>
</reference>
<protein>
    <recommendedName>
        <fullName evidence="4">DUF732 domain-containing protein</fullName>
    </recommendedName>
</protein>
<proteinExistence type="predicted"/>
<name>A0ABR7SVJ2_9ACTN</name>
<dbReference type="EMBL" id="JACTVJ010000045">
    <property type="protein sequence ID" value="MBC9719506.1"/>
    <property type="molecule type" value="Genomic_DNA"/>
</dbReference>
<dbReference type="RefSeq" id="WP_187819910.1">
    <property type="nucleotide sequence ID" value="NZ_JACTVJ010000045.1"/>
</dbReference>
<organism evidence="2 3">
    <name type="scientific">Streptomyces polyasparticus</name>
    <dbReference type="NCBI Taxonomy" id="2767826"/>
    <lineage>
        <taxon>Bacteria</taxon>
        <taxon>Bacillati</taxon>
        <taxon>Actinomycetota</taxon>
        <taxon>Actinomycetes</taxon>
        <taxon>Kitasatosporales</taxon>
        <taxon>Streptomycetaceae</taxon>
        <taxon>Streptomyces</taxon>
    </lineage>
</organism>
<feature type="region of interest" description="Disordered" evidence="1">
    <location>
        <begin position="25"/>
        <end position="44"/>
    </location>
</feature>